<dbReference type="CDD" id="cd07043">
    <property type="entry name" value="STAS_anti-anti-sigma_factors"/>
    <property type="match status" value="1"/>
</dbReference>
<dbReference type="InterPro" id="IPR036513">
    <property type="entry name" value="STAS_dom_sf"/>
</dbReference>
<protein>
    <recommendedName>
        <fullName evidence="2">Anti-sigma factor antagonist</fullName>
    </recommendedName>
</protein>
<dbReference type="PROSITE" id="PS50801">
    <property type="entry name" value="STAS"/>
    <property type="match status" value="1"/>
</dbReference>
<name>A0A1H3BQ41_ALLWA</name>
<dbReference type="InterPro" id="IPR003658">
    <property type="entry name" value="Anti-sigma_ant"/>
</dbReference>
<dbReference type="OrthoDB" id="280847at2"/>
<evidence type="ECO:0000256" key="2">
    <source>
        <dbReference type="RuleBase" id="RU003749"/>
    </source>
</evidence>
<dbReference type="GO" id="GO:0043856">
    <property type="term" value="F:anti-sigma factor antagonist activity"/>
    <property type="evidence" value="ECO:0007669"/>
    <property type="project" value="InterPro"/>
</dbReference>
<sequence length="115" mass="12512">MSFQSEMLQTEQGWQIALSGRLDTTTCGELEQSLLEIFETAASAILIDFSALEYISSAGLRVFLVAAKRAKQSKGTLILCAMPAAIKNVFAISGFLKILDVIDDRELALAQLNRA</sequence>
<dbReference type="RefSeq" id="WP_091331859.1">
    <property type="nucleotide sequence ID" value="NZ_FNOW01000003.1"/>
</dbReference>
<evidence type="ECO:0000256" key="1">
    <source>
        <dbReference type="ARBA" id="ARBA00009013"/>
    </source>
</evidence>
<organism evidence="4 5">
    <name type="scientific">Allochromatium warmingii</name>
    <name type="common">Chromatium warmingii</name>
    <dbReference type="NCBI Taxonomy" id="61595"/>
    <lineage>
        <taxon>Bacteria</taxon>
        <taxon>Pseudomonadati</taxon>
        <taxon>Pseudomonadota</taxon>
        <taxon>Gammaproteobacteria</taxon>
        <taxon>Chromatiales</taxon>
        <taxon>Chromatiaceae</taxon>
        <taxon>Allochromatium</taxon>
    </lineage>
</organism>
<dbReference type="AlphaFoldDB" id="A0A1H3BQ41"/>
<evidence type="ECO:0000313" key="4">
    <source>
        <dbReference type="EMBL" id="SDX43269.1"/>
    </source>
</evidence>
<dbReference type="STRING" id="61595.SAMN05421644_10391"/>
<accession>A0A1H3BQ41</accession>
<evidence type="ECO:0000313" key="5">
    <source>
        <dbReference type="Proteomes" id="UP000198672"/>
    </source>
</evidence>
<proteinExistence type="inferred from homology"/>
<feature type="domain" description="STAS" evidence="3">
    <location>
        <begin position="16"/>
        <end position="112"/>
    </location>
</feature>
<reference evidence="5" key="1">
    <citation type="submission" date="2016-10" db="EMBL/GenBank/DDBJ databases">
        <authorList>
            <person name="Varghese N."/>
            <person name="Submissions S."/>
        </authorList>
    </citation>
    <scope>NUCLEOTIDE SEQUENCE [LARGE SCALE GENOMIC DNA]</scope>
    <source>
        <strain evidence="5">DSM 173</strain>
    </source>
</reference>
<dbReference type="SUPFAM" id="SSF52091">
    <property type="entry name" value="SpoIIaa-like"/>
    <property type="match status" value="1"/>
</dbReference>
<evidence type="ECO:0000259" key="3">
    <source>
        <dbReference type="PROSITE" id="PS50801"/>
    </source>
</evidence>
<dbReference type="InterPro" id="IPR002645">
    <property type="entry name" value="STAS_dom"/>
</dbReference>
<dbReference type="Gene3D" id="3.30.750.24">
    <property type="entry name" value="STAS domain"/>
    <property type="match status" value="1"/>
</dbReference>
<keyword evidence="5" id="KW-1185">Reference proteome</keyword>
<comment type="similarity">
    <text evidence="1 2">Belongs to the anti-sigma-factor antagonist family.</text>
</comment>
<dbReference type="Pfam" id="PF01740">
    <property type="entry name" value="STAS"/>
    <property type="match status" value="1"/>
</dbReference>
<dbReference type="PANTHER" id="PTHR33495:SF2">
    <property type="entry name" value="ANTI-SIGMA FACTOR ANTAGONIST TM_1081-RELATED"/>
    <property type="match status" value="1"/>
</dbReference>
<gene>
    <name evidence="4" type="ORF">SAMN05421644_10391</name>
</gene>
<dbReference type="EMBL" id="FNOW01000003">
    <property type="protein sequence ID" value="SDX43269.1"/>
    <property type="molecule type" value="Genomic_DNA"/>
</dbReference>
<dbReference type="NCBIfam" id="TIGR00377">
    <property type="entry name" value="ant_ant_sig"/>
    <property type="match status" value="1"/>
</dbReference>
<dbReference type="Proteomes" id="UP000198672">
    <property type="component" value="Unassembled WGS sequence"/>
</dbReference>
<dbReference type="PANTHER" id="PTHR33495">
    <property type="entry name" value="ANTI-SIGMA FACTOR ANTAGONIST TM_1081-RELATED-RELATED"/>
    <property type="match status" value="1"/>
</dbReference>